<keyword evidence="3" id="KW-1185">Reference proteome</keyword>
<comment type="caution">
    <text evidence="2">The sequence shown here is derived from an EMBL/GenBank/DDBJ whole genome shotgun (WGS) entry which is preliminary data.</text>
</comment>
<organism evidence="2 3">
    <name type="scientific">Puia dinghuensis</name>
    <dbReference type="NCBI Taxonomy" id="1792502"/>
    <lineage>
        <taxon>Bacteria</taxon>
        <taxon>Pseudomonadati</taxon>
        <taxon>Bacteroidota</taxon>
        <taxon>Chitinophagia</taxon>
        <taxon>Chitinophagales</taxon>
        <taxon>Chitinophagaceae</taxon>
        <taxon>Puia</taxon>
    </lineage>
</organism>
<dbReference type="InterPro" id="IPR024311">
    <property type="entry name" value="Lipocalin-like"/>
</dbReference>
<reference evidence="2" key="2">
    <citation type="submission" date="2020-09" db="EMBL/GenBank/DDBJ databases">
        <authorList>
            <person name="Sun Q."/>
            <person name="Zhou Y."/>
        </authorList>
    </citation>
    <scope>NUCLEOTIDE SEQUENCE</scope>
    <source>
        <strain evidence="2">CGMCC 1.15448</strain>
    </source>
</reference>
<dbReference type="EMBL" id="BMJC01000004">
    <property type="protein sequence ID" value="GGB13992.1"/>
    <property type="molecule type" value="Genomic_DNA"/>
</dbReference>
<name>A0A8J2XV70_9BACT</name>
<dbReference type="AlphaFoldDB" id="A0A8J2XV70"/>
<dbReference type="Pfam" id="PF13648">
    <property type="entry name" value="Lipocalin_4"/>
    <property type="match status" value="1"/>
</dbReference>
<evidence type="ECO:0000259" key="1">
    <source>
        <dbReference type="Pfam" id="PF13648"/>
    </source>
</evidence>
<protein>
    <recommendedName>
        <fullName evidence="1">Lipocalin-like domain-containing protein</fullName>
    </recommendedName>
</protein>
<reference evidence="2" key="1">
    <citation type="journal article" date="2014" name="Int. J. Syst. Evol. Microbiol.">
        <title>Complete genome sequence of Corynebacterium casei LMG S-19264T (=DSM 44701T), isolated from a smear-ripened cheese.</title>
        <authorList>
            <consortium name="US DOE Joint Genome Institute (JGI-PGF)"/>
            <person name="Walter F."/>
            <person name="Albersmeier A."/>
            <person name="Kalinowski J."/>
            <person name="Ruckert C."/>
        </authorList>
    </citation>
    <scope>NUCLEOTIDE SEQUENCE</scope>
    <source>
        <strain evidence="2">CGMCC 1.15448</strain>
    </source>
</reference>
<dbReference type="Proteomes" id="UP000607559">
    <property type="component" value="Unassembled WGS sequence"/>
</dbReference>
<gene>
    <name evidence="2" type="ORF">GCM10011511_42180</name>
</gene>
<accession>A0A8J2XV70</accession>
<feature type="domain" description="Lipocalin-like" evidence="1">
    <location>
        <begin position="53"/>
        <end position="128"/>
    </location>
</feature>
<proteinExistence type="predicted"/>
<evidence type="ECO:0000313" key="2">
    <source>
        <dbReference type="EMBL" id="GGB13992.1"/>
    </source>
</evidence>
<sequence length="152" mass="16626">MLVICIAISCSKNNGNGNNNNNADSALIKTNLIVLSAWKYDTSGLDTNNSFTITQGGDTTVVPPCERDDSWTFASNNTGTVNTGTKHCTVGEAQTSSFTWSLSTDTKTLKASFNPVLQSGVTILKLDSTHFWVYRDSTYLGVNYRYIVELKH</sequence>
<evidence type="ECO:0000313" key="3">
    <source>
        <dbReference type="Proteomes" id="UP000607559"/>
    </source>
</evidence>